<evidence type="ECO:0000259" key="9">
    <source>
        <dbReference type="Pfam" id="PF04535"/>
    </source>
</evidence>
<dbReference type="EMBL" id="OIVN01003779">
    <property type="protein sequence ID" value="SPD13516.1"/>
    <property type="molecule type" value="Genomic_DNA"/>
</dbReference>
<accession>A0A2N9HGV6</accession>
<keyword evidence="7 8" id="KW-0472">Membrane</keyword>
<comment type="subunit">
    <text evidence="3 8">Homodimer and heterodimers.</text>
</comment>
<keyword evidence="6 8" id="KW-1133">Transmembrane helix</keyword>
<dbReference type="PANTHER" id="PTHR36488">
    <property type="entry name" value="CASP-LIKE PROTEIN 1U1"/>
    <property type="match status" value="1"/>
</dbReference>
<proteinExistence type="inferred from homology"/>
<evidence type="ECO:0000256" key="7">
    <source>
        <dbReference type="ARBA" id="ARBA00023136"/>
    </source>
</evidence>
<organism evidence="10">
    <name type="scientific">Fagus sylvatica</name>
    <name type="common">Beechnut</name>
    <dbReference type="NCBI Taxonomy" id="28930"/>
    <lineage>
        <taxon>Eukaryota</taxon>
        <taxon>Viridiplantae</taxon>
        <taxon>Streptophyta</taxon>
        <taxon>Embryophyta</taxon>
        <taxon>Tracheophyta</taxon>
        <taxon>Spermatophyta</taxon>
        <taxon>Magnoliopsida</taxon>
        <taxon>eudicotyledons</taxon>
        <taxon>Gunneridae</taxon>
        <taxon>Pentapetalae</taxon>
        <taxon>rosids</taxon>
        <taxon>fabids</taxon>
        <taxon>Fagales</taxon>
        <taxon>Fagaceae</taxon>
        <taxon>Fagus</taxon>
    </lineage>
</organism>
<evidence type="ECO:0000256" key="3">
    <source>
        <dbReference type="ARBA" id="ARBA00011489"/>
    </source>
</evidence>
<keyword evidence="4 8" id="KW-1003">Cell membrane</keyword>
<gene>
    <name evidence="10" type="ORF">FSB_LOCUS41398</name>
</gene>
<evidence type="ECO:0000256" key="6">
    <source>
        <dbReference type="ARBA" id="ARBA00022989"/>
    </source>
</evidence>
<dbReference type="InterPro" id="IPR006459">
    <property type="entry name" value="CASP/CASPL"/>
</dbReference>
<dbReference type="InterPro" id="IPR006702">
    <property type="entry name" value="CASP_dom"/>
</dbReference>
<sequence>MASQTVREKSSFMLQMESSLGLSNSSNRKFLIAQATLRVLIIAFIVVAISVMVTSVQSIVLFGFTFKARYSYSSAFKFLVGAEAVVCVFSALSLIFVYILMNRSEPESHLTSYFLLFLHDLVMMILMTSGCAAATAVGYIGRYGEEQSGWGAVCDRVGKFCNRTLVSLVFSYLAFFAYLALTIVSASKLMPRATE</sequence>
<keyword evidence="5 8" id="KW-0812">Transmembrane</keyword>
<evidence type="ECO:0000256" key="1">
    <source>
        <dbReference type="ARBA" id="ARBA00004651"/>
    </source>
</evidence>
<dbReference type="PANTHER" id="PTHR36488:SF8">
    <property type="entry name" value="CASP-LIKE PROTEIN 1U1"/>
    <property type="match status" value="1"/>
</dbReference>
<dbReference type="NCBIfam" id="TIGR01569">
    <property type="entry name" value="A_tha_TIGR01569"/>
    <property type="match status" value="1"/>
</dbReference>
<dbReference type="Pfam" id="PF04535">
    <property type="entry name" value="CASP_dom"/>
    <property type="match status" value="1"/>
</dbReference>
<comment type="similarity">
    <text evidence="2 8">Belongs to the Casparian strip membrane proteins (CASP) family.</text>
</comment>
<feature type="transmembrane region" description="Helical" evidence="8">
    <location>
        <begin position="39"/>
        <end position="66"/>
    </location>
</feature>
<protein>
    <recommendedName>
        <fullName evidence="8">CASP-like protein</fullName>
    </recommendedName>
</protein>
<dbReference type="GO" id="GO:0005886">
    <property type="term" value="C:plasma membrane"/>
    <property type="evidence" value="ECO:0007669"/>
    <property type="project" value="UniProtKB-SubCell"/>
</dbReference>
<name>A0A2N9HGV6_FAGSY</name>
<dbReference type="InterPro" id="IPR044173">
    <property type="entry name" value="CASPL"/>
</dbReference>
<evidence type="ECO:0000256" key="5">
    <source>
        <dbReference type="ARBA" id="ARBA00022692"/>
    </source>
</evidence>
<feature type="transmembrane region" description="Helical" evidence="8">
    <location>
        <begin position="78"/>
        <end position="101"/>
    </location>
</feature>
<evidence type="ECO:0000313" key="10">
    <source>
        <dbReference type="EMBL" id="SPD13516.1"/>
    </source>
</evidence>
<evidence type="ECO:0000256" key="2">
    <source>
        <dbReference type="ARBA" id="ARBA00007651"/>
    </source>
</evidence>
<feature type="domain" description="Casparian strip membrane protein" evidence="9">
    <location>
        <begin position="28"/>
        <end position="177"/>
    </location>
</feature>
<feature type="transmembrane region" description="Helical" evidence="8">
    <location>
        <begin position="113"/>
        <end position="140"/>
    </location>
</feature>
<reference evidence="10" key="1">
    <citation type="submission" date="2018-02" db="EMBL/GenBank/DDBJ databases">
        <authorList>
            <person name="Cohen D.B."/>
            <person name="Kent A.D."/>
        </authorList>
    </citation>
    <scope>NUCLEOTIDE SEQUENCE</scope>
</reference>
<dbReference type="AlphaFoldDB" id="A0A2N9HGV6"/>
<evidence type="ECO:0000256" key="8">
    <source>
        <dbReference type="RuleBase" id="RU361233"/>
    </source>
</evidence>
<comment type="subcellular location">
    <subcellularLocation>
        <location evidence="1 8">Cell membrane</location>
        <topology evidence="1 8">Multi-pass membrane protein</topology>
    </subcellularLocation>
</comment>
<feature type="transmembrane region" description="Helical" evidence="8">
    <location>
        <begin position="165"/>
        <end position="186"/>
    </location>
</feature>
<evidence type="ECO:0000256" key="4">
    <source>
        <dbReference type="ARBA" id="ARBA00022475"/>
    </source>
</evidence>